<dbReference type="PANTHER" id="PTHR22888">
    <property type="entry name" value="CYTOCHROME C OXIDASE, SUBUNIT II"/>
    <property type="match status" value="1"/>
</dbReference>
<dbReference type="SUPFAM" id="SSF49503">
    <property type="entry name" value="Cupredoxins"/>
    <property type="match status" value="1"/>
</dbReference>
<dbReference type="CDD" id="cd13912">
    <property type="entry name" value="CcO_II_C"/>
    <property type="match status" value="1"/>
</dbReference>
<dbReference type="InterPro" id="IPR036257">
    <property type="entry name" value="Cyt_c_oxidase_su2_TM_sf"/>
</dbReference>
<evidence type="ECO:0000256" key="1">
    <source>
        <dbReference type="ARBA" id="ARBA00004141"/>
    </source>
</evidence>
<keyword evidence="5 14" id="KW-0812">Transmembrane</keyword>
<dbReference type="InterPro" id="IPR008972">
    <property type="entry name" value="Cupredoxin"/>
</dbReference>
<comment type="function">
    <text evidence="12 15">Subunits I and II form the functional core of the enzyme complex. Electrons originating in cytochrome c are transferred via heme a and Cu(A) to the binuclear center formed by heme a3 and Cu(B).</text>
</comment>
<keyword evidence="8 14" id="KW-0249">Electron transport</keyword>
<dbReference type="EMBL" id="CP073078">
    <property type="protein sequence ID" value="QUD87291.1"/>
    <property type="molecule type" value="Genomic_DNA"/>
</dbReference>
<gene>
    <name evidence="20" type="primary">coxB</name>
    <name evidence="20" type="ORF">KCG34_19905</name>
</gene>
<evidence type="ECO:0000259" key="19">
    <source>
        <dbReference type="PROSITE" id="PS50999"/>
    </source>
</evidence>
<dbReference type="InterPro" id="IPR014222">
    <property type="entry name" value="Cyt_c_oxidase_su2"/>
</dbReference>
<dbReference type="Gene3D" id="1.10.287.90">
    <property type="match status" value="1"/>
</dbReference>
<feature type="chain" id="PRO_5036800931" description="Cytochrome c oxidase subunit 2" evidence="17">
    <location>
        <begin position="34"/>
        <end position="321"/>
    </location>
</feature>
<keyword evidence="4 14" id="KW-0679">Respiratory chain</keyword>
<dbReference type="Proteomes" id="UP000676409">
    <property type="component" value="Chromosome"/>
</dbReference>
<dbReference type="InterPro" id="IPR002429">
    <property type="entry name" value="CcO_II-like_C"/>
</dbReference>
<accession>A0A975FY39</accession>
<sequence>MRAEALLMRRLRGAAVALGTAALAAGTSVSAWAADAVNNPDIVGQPVDGAMGLQPAHSPLKFQAIAFHDHLLLPIITVISLFVLALLMICVVRFNKRANPVPAKWSHNTPIEILWTTVPVLILMVIAVFSFKLLFAYHAMPKPDLTVKATGYQWYWGYEYPEQKIPEFTSNVLTKEDAAARNEPYLLAADKAMVVPVHKTVHVLVTGADVIHDFGLPAFGIKIDAVPGRMNDAWFNADKTGIYYGQCDQLCGVNHAFMPIEIKVVSQADFDAWVAQQHAPAPAATPAAAPAPAAKPAAGKSASAAAPQHLALNTQASVAAR</sequence>
<keyword evidence="11 16" id="KW-0472">Membrane</keyword>
<evidence type="ECO:0000256" key="15">
    <source>
        <dbReference type="RuleBase" id="RU004024"/>
    </source>
</evidence>
<reference evidence="20" key="1">
    <citation type="submission" date="2021-04" db="EMBL/GenBank/DDBJ databases">
        <title>The complete genome sequence of Caulobacter sp. S6.</title>
        <authorList>
            <person name="Tang Y."/>
            <person name="Ouyang W."/>
            <person name="Liu Q."/>
            <person name="Huang B."/>
            <person name="Guo Z."/>
            <person name="Lei P."/>
        </authorList>
    </citation>
    <scope>NUCLEOTIDE SEQUENCE</scope>
    <source>
        <strain evidence="20">S6</strain>
    </source>
</reference>
<evidence type="ECO:0000256" key="12">
    <source>
        <dbReference type="ARBA" id="ARBA00024688"/>
    </source>
</evidence>
<evidence type="ECO:0000256" key="10">
    <source>
        <dbReference type="ARBA" id="ARBA00023008"/>
    </source>
</evidence>
<proteinExistence type="inferred from homology"/>
<dbReference type="GO" id="GO:0042773">
    <property type="term" value="P:ATP synthesis coupled electron transport"/>
    <property type="evidence" value="ECO:0007669"/>
    <property type="project" value="TreeGrafter"/>
</dbReference>
<evidence type="ECO:0000256" key="8">
    <source>
        <dbReference type="ARBA" id="ARBA00022982"/>
    </source>
</evidence>
<dbReference type="InterPro" id="IPR045187">
    <property type="entry name" value="CcO_II"/>
</dbReference>
<feature type="domain" description="Cytochrome oxidase subunit II transmembrane region profile" evidence="19">
    <location>
        <begin position="45"/>
        <end position="141"/>
    </location>
</feature>
<dbReference type="InterPro" id="IPR011759">
    <property type="entry name" value="Cyt_c_oxidase_su2_TM_dom"/>
</dbReference>
<feature type="transmembrane region" description="Helical" evidence="16">
    <location>
        <begin position="71"/>
        <end position="92"/>
    </location>
</feature>
<evidence type="ECO:0000256" key="16">
    <source>
        <dbReference type="SAM" id="Phobius"/>
    </source>
</evidence>
<comment type="cofactor">
    <cofactor evidence="15">
        <name>Cu cation</name>
        <dbReference type="ChEBI" id="CHEBI:23378"/>
    </cofactor>
    <text evidence="15">Binds a copper A center.</text>
</comment>
<keyword evidence="7" id="KW-1278">Translocase</keyword>
<dbReference type="AlphaFoldDB" id="A0A975FY39"/>
<evidence type="ECO:0000256" key="4">
    <source>
        <dbReference type="ARBA" id="ARBA00022660"/>
    </source>
</evidence>
<dbReference type="InterPro" id="IPR001505">
    <property type="entry name" value="Copper_CuA"/>
</dbReference>
<dbReference type="PROSITE" id="PS50999">
    <property type="entry name" value="COX2_TM"/>
    <property type="match status" value="1"/>
</dbReference>
<evidence type="ECO:0000256" key="6">
    <source>
        <dbReference type="ARBA" id="ARBA00022723"/>
    </source>
</evidence>
<dbReference type="GO" id="GO:0004129">
    <property type="term" value="F:cytochrome-c oxidase activity"/>
    <property type="evidence" value="ECO:0007669"/>
    <property type="project" value="UniProtKB-EC"/>
</dbReference>
<dbReference type="Pfam" id="PF00116">
    <property type="entry name" value="COX2"/>
    <property type="match status" value="1"/>
</dbReference>
<comment type="subcellular location">
    <subcellularLocation>
        <location evidence="14">Cell membrane</location>
        <topology evidence="14">Multi-pass membrane protein</topology>
    </subcellularLocation>
    <subcellularLocation>
        <location evidence="1">Membrane</location>
        <topology evidence="1">Multi-pass membrane protein</topology>
    </subcellularLocation>
</comment>
<dbReference type="PANTHER" id="PTHR22888:SF9">
    <property type="entry name" value="CYTOCHROME C OXIDASE SUBUNIT 2"/>
    <property type="match status" value="1"/>
</dbReference>
<dbReference type="NCBIfam" id="TIGR02866">
    <property type="entry name" value="CoxB"/>
    <property type="match status" value="1"/>
</dbReference>
<protein>
    <recommendedName>
        <fullName evidence="15">Cytochrome c oxidase subunit 2</fullName>
        <ecNumber evidence="15">7.1.1.9</ecNumber>
    </recommendedName>
</protein>
<evidence type="ECO:0000256" key="11">
    <source>
        <dbReference type="ARBA" id="ARBA00023136"/>
    </source>
</evidence>
<evidence type="ECO:0000256" key="13">
    <source>
        <dbReference type="ARBA" id="ARBA00047816"/>
    </source>
</evidence>
<organism evidence="20 21">
    <name type="scientific">Phenylobacterium montanum</name>
    <dbReference type="NCBI Taxonomy" id="2823693"/>
    <lineage>
        <taxon>Bacteria</taxon>
        <taxon>Pseudomonadati</taxon>
        <taxon>Pseudomonadota</taxon>
        <taxon>Alphaproteobacteria</taxon>
        <taxon>Caulobacterales</taxon>
        <taxon>Caulobacteraceae</taxon>
        <taxon>Phenylobacterium</taxon>
    </lineage>
</organism>
<dbReference type="InterPro" id="IPR034210">
    <property type="entry name" value="CcO_II_C"/>
</dbReference>
<evidence type="ECO:0000256" key="3">
    <source>
        <dbReference type="ARBA" id="ARBA00022448"/>
    </source>
</evidence>
<evidence type="ECO:0000256" key="17">
    <source>
        <dbReference type="SAM" id="SignalP"/>
    </source>
</evidence>
<evidence type="ECO:0000259" key="18">
    <source>
        <dbReference type="PROSITE" id="PS50857"/>
    </source>
</evidence>
<dbReference type="GO" id="GO:0005886">
    <property type="term" value="C:plasma membrane"/>
    <property type="evidence" value="ECO:0007669"/>
    <property type="project" value="UniProtKB-SubCell"/>
</dbReference>
<dbReference type="GO" id="GO:0016491">
    <property type="term" value="F:oxidoreductase activity"/>
    <property type="evidence" value="ECO:0007669"/>
    <property type="project" value="InterPro"/>
</dbReference>
<evidence type="ECO:0000313" key="21">
    <source>
        <dbReference type="Proteomes" id="UP000676409"/>
    </source>
</evidence>
<keyword evidence="10 15" id="KW-0186">Copper</keyword>
<dbReference type="GO" id="GO:0005507">
    <property type="term" value="F:copper ion binding"/>
    <property type="evidence" value="ECO:0007669"/>
    <property type="project" value="InterPro"/>
</dbReference>
<evidence type="ECO:0000256" key="14">
    <source>
        <dbReference type="RuleBase" id="RU000456"/>
    </source>
</evidence>
<comment type="catalytic activity">
    <reaction evidence="13 15">
        <text>4 Fe(II)-[cytochrome c] + O2 + 8 H(+)(in) = 4 Fe(III)-[cytochrome c] + 2 H2O + 4 H(+)(out)</text>
        <dbReference type="Rhea" id="RHEA:11436"/>
        <dbReference type="Rhea" id="RHEA-COMP:10350"/>
        <dbReference type="Rhea" id="RHEA-COMP:14399"/>
        <dbReference type="ChEBI" id="CHEBI:15377"/>
        <dbReference type="ChEBI" id="CHEBI:15378"/>
        <dbReference type="ChEBI" id="CHEBI:15379"/>
        <dbReference type="ChEBI" id="CHEBI:29033"/>
        <dbReference type="ChEBI" id="CHEBI:29034"/>
        <dbReference type="EC" id="7.1.1.9"/>
    </reaction>
</comment>
<keyword evidence="21" id="KW-1185">Reference proteome</keyword>
<dbReference type="Pfam" id="PF02790">
    <property type="entry name" value="COX2_TM"/>
    <property type="match status" value="1"/>
</dbReference>
<dbReference type="EC" id="7.1.1.9" evidence="15"/>
<dbReference type="PROSITE" id="PS50857">
    <property type="entry name" value="COX2_CUA"/>
    <property type="match status" value="1"/>
</dbReference>
<keyword evidence="3 14" id="KW-0813">Transport</keyword>
<keyword evidence="9 16" id="KW-1133">Transmembrane helix</keyword>
<keyword evidence="6 15" id="KW-0479">Metal-binding</keyword>
<dbReference type="PRINTS" id="PR01166">
    <property type="entry name" value="CYCOXIDASEII"/>
</dbReference>
<feature type="transmembrane region" description="Helical" evidence="16">
    <location>
        <begin position="113"/>
        <end position="137"/>
    </location>
</feature>
<dbReference type="SUPFAM" id="SSF81464">
    <property type="entry name" value="Cytochrome c oxidase subunit II-like, transmembrane region"/>
    <property type="match status" value="1"/>
</dbReference>
<name>A0A975FY39_9CAUL</name>
<evidence type="ECO:0000313" key="20">
    <source>
        <dbReference type="EMBL" id="QUD87291.1"/>
    </source>
</evidence>
<comment type="similarity">
    <text evidence="2 14">Belongs to the cytochrome c oxidase subunit 2 family.</text>
</comment>
<evidence type="ECO:0000256" key="5">
    <source>
        <dbReference type="ARBA" id="ARBA00022692"/>
    </source>
</evidence>
<dbReference type="KEGG" id="caul:KCG34_19905"/>
<evidence type="ECO:0000256" key="9">
    <source>
        <dbReference type="ARBA" id="ARBA00022989"/>
    </source>
</evidence>
<feature type="domain" description="Cytochrome oxidase subunit II copper A binding" evidence="18">
    <location>
        <begin position="142"/>
        <end position="276"/>
    </location>
</feature>
<evidence type="ECO:0000256" key="7">
    <source>
        <dbReference type="ARBA" id="ARBA00022967"/>
    </source>
</evidence>
<feature type="signal peptide" evidence="17">
    <location>
        <begin position="1"/>
        <end position="33"/>
    </location>
</feature>
<dbReference type="PROSITE" id="PS00078">
    <property type="entry name" value="COX2"/>
    <property type="match status" value="1"/>
</dbReference>
<evidence type="ECO:0000256" key="2">
    <source>
        <dbReference type="ARBA" id="ARBA00007866"/>
    </source>
</evidence>
<keyword evidence="17" id="KW-0732">Signal</keyword>
<dbReference type="Gene3D" id="2.60.40.420">
    <property type="entry name" value="Cupredoxins - blue copper proteins"/>
    <property type="match status" value="1"/>
</dbReference>